<dbReference type="Proteomes" id="UP000248616">
    <property type="component" value="Unassembled WGS sequence"/>
</dbReference>
<proteinExistence type="predicted"/>
<accession>A0A2W7CCR0</accession>
<protein>
    <submittedName>
        <fullName evidence="1">Uncharacterized protein</fullName>
    </submittedName>
</protein>
<evidence type="ECO:0000313" key="2">
    <source>
        <dbReference type="Proteomes" id="UP000248616"/>
    </source>
</evidence>
<sequence>MKFHLQPSCCRISIDNRPEATDAVFQAVRRIGESVSLSINGNAQDLRVSRVVHVTNGTPEGAAIVVEVTTNIL</sequence>
<gene>
    <name evidence="1" type="ORF">B5V02_07340</name>
</gene>
<reference evidence="2" key="1">
    <citation type="submission" date="2017-03" db="EMBL/GenBank/DDBJ databases">
        <authorList>
            <person name="Safronova V.I."/>
            <person name="Sazanova A.L."/>
            <person name="Chirak E.R."/>
        </authorList>
    </citation>
    <scope>NUCLEOTIDE SEQUENCE [LARGE SCALE GENOMIC DNA]</scope>
    <source>
        <strain evidence="2">Ach-343</strain>
    </source>
</reference>
<dbReference type="EMBL" id="MZXV01000013">
    <property type="protein sequence ID" value="PZV40071.1"/>
    <property type="molecule type" value="Genomic_DNA"/>
</dbReference>
<keyword evidence="2" id="KW-1185">Reference proteome</keyword>
<name>A0A2W7CCR0_9HYPH</name>
<dbReference type="AlphaFoldDB" id="A0A2W7CCR0"/>
<organism evidence="1 2">
    <name type="scientific">Mesorhizobium kowhaii</name>
    <dbReference type="NCBI Taxonomy" id="1300272"/>
    <lineage>
        <taxon>Bacteria</taxon>
        <taxon>Pseudomonadati</taxon>
        <taxon>Pseudomonadota</taxon>
        <taxon>Alphaproteobacteria</taxon>
        <taxon>Hyphomicrobiales</taxon>
        <taxon>Phyllobacteriaceae</taxon>
        <taxon>Mesorhizobium</taxon>
    </lineage>
</organism>
<dbReference type="OrthoDB" id="8085235at2"/>
<evidence type="ECO:0000313" key="1">
    <source>
        <dbReference type="EMBL" id="PZV40071.1"/>
    </source>
</evidence>
<comment type="caution">
    <text evidence="1">The sequence shown here is derived from an EMBL/GenBank/DDBJ whole genome shotgun (WGS) entry which is preliminary data.</text>
</comment>